<name>A0A1J1J246_9DIPT</name>
<dbReference type="GO" id="GO:0046295">
    <property type="term" value="P:glycolate biosynthetic process"/>
    <property type="evidence" value="ECO:0007669"/>
    <property type="project" value="TreeGrafter"/>
</dbReference>
<proteinExistence type="predicted"/>
<accession>A0A1J1J246</accession>
<evidence type="ECO:0000259" key="1">
    <source>
        <dbReference type="Pfam" id="PF01965"/>
    </source>
</evidence>
<dbReference type="CDD" id="cd03135">
    <property type="entry name" value="GATase1_DJ-1"/>
    <property type="match status" value="1"/>
</dbReference>
<sequence length="187" mass="20473">MTKKVLIMIAEKSETVEIVAPVDTLRRIEGIEVTIASVHGREPVKTTADIIITPDVALSEVDKDAYDAIIMPGGEGYVNLAQSKLVGEILKNQYEKGKLVAGICMSPNVFLANGIGLGNKLTSYPYKTEALKEKYQYVEDNVVQDKNMITSRGPGTVYAYAFKIAENLVSIDKVKASAQLNLFPNLY</sequence>
<dbReference type="EMBL" id="CVRI01000067">
    <property type="protein sequence ID" value="CRL06509.1"/>
    <property type="molecule type" value="Genomic_DNA"/>
</dbReference>
<organism evidence="2 3">
    <name type="scientific">Clunio marinus</name>
    <dbReference type="NCBI Taxonomy" id="568069"/>
    <lineage>
        <taxon>Eukaryota</taxon>
        <taxon>Metazoa</taxon>
        <taxon>Ecdysozoa</taxon>
        <taxon>Arthropoda</taxon>
        <taxon>Hexapoda</taxon>
        <taxon>Insecta</taxon>
        <taxon>Pterygota</taxon>
        <taxon>Neoptera</taxon>
        <taxon>Endopterygota</taxon>
        <taxon>Diptera</taxon>
        <taxon>Nematocera</taxon>
        <taxon>Chironomoidea</taxon>
        <taxon>Chironomidae</taxon>
        <taxon>Clunio</taxon>
    </lineage>
</organism>
<keyword evidence="3" id="KW-1185">Reference proteome</keyword>
<dbReference type="PANTHER" id="PTHR48094:SF12">
    <property type="entry name" value="PARKINSON DISEASE PROTEIN 7 HOMOLOG"/>
    <property type="match status" value="1"/>
</dbReference>
<gene>
    <name evidence="2" type="primary">similar to Protein DJ-1</name>
    <name evidence="2" type="ORF">CLUMA_CG019449</name>
</gene>
<dbReference type="AlphaFoldDB" id="A0A1J1J246"/>
<dbReference type="GO" id="GO:1903189">
    <property type="term" value="P:glyoxal metabolic process"/>
    <property type="evidence" value="ECO:0007669"/>
    <property type="project" value="TreeGrafter"/>
</dbReference>
<evidence type="ECO:0000313" key="3">
    <source>
        <dbReference type="Proteomes" id="UP000183832"/>
    </source>
</evidence>
<dbReference type="InterPro" id="IPR002818">
    <property type="entry name" value="DJ-1/PfpI"/>
</dbReference>
<dbReference type="InterPro" id="IPR029062">
    <property type="entry name" value="Class_I_gatase-like"/>
</dbReference>
<dbReference type="InterPro" id="IPR006287">
    <property type="entry name" value="DJ-1"/>
</dbReference>
<dbReference type="Proteomes" id="UP000183832">
    <property type="component" value="Unassembled WGS sequence"/>
</dbReference>
<dbReference type="GO" id="GO:0006979">
    <property type="term" value="P:response to oxidative stress"/>
    <property type="evidence" value="ECO:0007669"/>
    <property type="project" value="TreeGrafter"/>
</dbReference>
<reference evidence="2 3" key="1">
    <citation type="submission" date="2015-04" db="EMBL/GenBank/DDBJ databases">
        <authorList>
            <person name="Syromyatnikov M.Y."/>
            <person name="Popov V.N."/>
        </authorList>
    </citation>
    <scope>NUCLEOTIDE SEQUENCE [LARGE SCALE GENOMIC DNA]</scope>
</reference>
<dbReference type="SUPFAM" id="SSF52317">
    <property type="entry name" value="Class I glutamine amidotransferase-like"/>
    <property type="match status" value="1"/>
</dbReference>
<dbReference type="Pfam" id="PF01965">
    <property type="entry name" value="DJ-1_PfpI"/>
    <property type="match status" value="1"/>
</dbReference>
<feature type="domain" description="DJ-1/PfpI" evidence="1">
    <location>
        <begin position="3"/>
        <end position="166"/>
    </location>
</feature>
<dbReference type="OrthoDB" id="543156at2759"/>
<dbReference type="InterPro" id="IPR050325">
    <property type="entry name" value="Prot/Nucl_acid_deglycase"/>
</dbReference>
<protein>
    <submittedName>
        <fullName evidence="2">CLUMA_CG019449, isoform A</fullName>
    </submittedName>
</protein>
<dbReference type="GO" id="GO:0005739">
    <property type="term" value="C:mitochondrion"/>
    <property type="evidence" value="ECO:0007669"/>
    <property type="project" value="TreeGrafter"/>
</dbReference>
<dbReference type="Gene3D" id="3.40.50.880">
    <property type="match status" value="1"/>
</dbReference>
<dbReference type="GO" id="GO:0005634">
    <property type="term" value="C:nucleus"/>
    <property type="evidence" value="ECO:0007669"/>
    <property type="project" value="TreeGrafter"/>
</dbReference>
<dbReference type="PANTHER" id="PTHR48094">
    <property type="entry name" value="PROTEIN/NUCLEIC ACID DEGLYCASE DJ-1-RELATED"/>
    <property type="match status" value="1"/>
</dbReference>
<evidence type="ECO:0000313" key="2">
    <source>
        <dbReference type="EMBL" id="CRL06509.1"/>
    </source>
</evidence>
<dbReference type="NCBIfam" id="TIGR01383">
    <property type="entry name" value="not_thiJ"/>
    <property type="match status" value="1"/>
</dbReference>
<dbReference type="STRING" id="568069.A0A1J1J246"/>